<organism evidence="1 2">
    <name type="scientific">Limosa lapponica baueri</name>
    <dbReference type="NCBI Taxonomy" id="1758121"/>
    <lineage>
        <taxon>Eukaryota</taxon>
        <taxon>Metazoa</taxon>
        <taxon>Chordata</taxon>
        <taxon>Craniata</taxon>
        <taxon>Vertebrata</taxon>
        <taxon>Euteleostomi</taxon>
        <taxon>Archelosauria</taxon>
        <taxon>Archosauria</taxon>
        <taxon>Dinosauria</taxon>
        <taxon>Saurischia</taxon>
        <taxon>Theropoda</taxon>
        <taxon>Coelurosauria</taxon>
        <taxon>Aves</taxon>
        <taxon>Neognathae</taxon>
        <taxon>Neoaves</taxon>
        <taxon>Charadriiformes</taxon>
        <taxon>Scolopacidae</taxon>
        <taxon>Limosa</taxon>
    </lineage>
</organism>
<keyword evidence="2" id="KW-1185">Reference proteome</keyword>
<dbReference type="GO" id="GO:0031012">
    <property type="term" value="C:extracellular matrix"/>
    <property type="evidence" value="ECO:0007669"/>
    <property type="project" value="TreeGrafter"/>
</dbReference>
<evidence type="ECO:0000313" key="1">
    <source>
        <dbReference type="EMBL" id="PKU43646.1"/>
    </source>
</evidence>
<evidence type="ECO:0008006" key="3">
    <source>
        <dbReference type="Google" id="ProtNLM"/>
    </source>
</evidence>
<protein>
    <recommendedName>
        <fullName evidence="3">Reverse transcriptase domain-containing protein</fullName>
    </recommendedName>
</protein>
<dbReference type="PANTHER" id="PTHR33395:SF22">
    <property type="entry name" value="REVERSE TRANSCRIPTASE DOMAIN-CONTAINING PROTEIN"/>
    <property type="match status" value="1"/>
</dbReference>
<dbReference type="GO" id="GO:0007508">
    <property type="term" value="P:larval heart development"/>
    <property type="evidence" value="ECO:0007669"/>
    <property type="project" value="TreeGrafter"/>
</dbReference>
<proteinExistence type="predicted"/>
<reference evidence="2" key="2">
    <citation type="submission" date="2017-12" db="EMBL/GenBank/DDBJ databases">
        <title>Genome sequence of the Bar-tailed Godwit (Limosa lapponica baueri).</title>
        <authorList>
            <person name="Lima N.C.B."/>
            <person name="Parody-Merino A.M."/>
            <person name="Battley P.F."/>
            <person name="Fidler A.E."/>
            <person name="Prosdocimi F."/>
        </authorList>
    </citation>
    <scope>NUCLEOTIDE SEQUENCE [LARGE SCALE GENOMIC DNA]</scope>
</reference>
<dbReference type="EMBL" id="KZ505882">
    <property type="protein sequence ID" value="PKU43646.1"/>
    <property type="molecule type" value="Genomic_DNA"/>
</dbReference>
<dbReference type="PANTHER" id="PTHR33395">
    <property type="entry name" value="TRANSCRIPTASE, PUTATIVE-RELATED-RELATED"/>
    <property type="match status" value="1"/>
</dbReference>
<name>A0A2I0UC60_LIMLA</name>
<dbReference type="AlphaFoldDB" id="A0A2I0UC60"/>
<dbReference type="GO" id="GO:0061343">
    <property type="term" value="P:cell adhesion involved in heart morphogenesis"/>
    <property type="evidence" value="ECO:0007669"/>
    <property type="project" value="TreeGrafter"/>
</dbReference>
<accession>A0A2I0UC60</accession>
<sequence length="115" mass="12724">MGPDGMHPRVLRELADVIAEPLSIIYERSWRTGEVPEDWRKANITPVYKKGKKKDPGNYRPISLTSVPGKIVEQLVLKVISKHIEDKEVIGSGQHGFTKGGIPTFAVQSLIYAGS</sequence>
<dbReference type="Proteomes" id="UP000233556">
    <property type="component" value="Unassembled WGS sequence"/>
</dbReference>
<reference evidence="2" key="1">
    <citation type="submission" date="2017-11" db="EMBL/GenBank/DDBJ databases">
        <authorList>
            <person name="Lima N.C."/>
            <person name="Parody-Merino A.M."/>
            <person name="Battley P.F."/>
            <person name="Fidler A.E."/>
            <person name="Prosdocimi F."/>
        </authorList>
    </citation>
    <scope>NUCLEOTIDE SEQUENCE [LARGE SCALE GENOMIC DNA]</scope>
</reference>
<evidence type="ECO:0000313" key="2">
    <source>
        <dbReference type="Proteomes" id="UP000233556"/>
    </source>
</evidence>
<dbReference type="OrthoDB" id="416454at2759"/>
<gene>
    <name evidence="1" type="ORF">llap_6054</name>
</gene>